<name>A0A3B9IGG9_9PROT</name>
<accession>A0A3B9IGG9</accession>
<evidence type="ECO:0000313" key="1">
    <source>
        <dbReference type="EMBL" id="HAE46329.1"/>
    </source>
</evidence>
<evidence type="ECO:0000313" key="2">
    <source>
        <dbReference type="Proteomes" id="UP000257706"/>
    </source>
</evidence>
<proteinExistence type="predicted"/>
<dbReference type="EMBL" id="DMAI01000044">
    <property type="protein sequence ID" value="HAE46329.1"/>
    <property type="molecule type" value="Genomic_DNA"/>
</dbReference>
<dbReference type="AlphaFoldDB" id="A0A3B9IGG9"/>
<sequence length="349" mass="34821">MLVDRGLQTTATQGTGDLVLIAPDTGLRPLTAAGDGAQIFYQILTTALAWEIGIGTVHVGPPATLSRDTVLASSIGTARINLPAGVHSVFSILPSAHSIYRDAGGAPRSGTDVLALAARQIATSAGLAGGGDLTADRALSLDFGALGTRAVTAAGDEVIILTAGGDHIRVPASAVIAGLALASRSVTAAGLASGGGDLTADRTITVPAATNAQAIAGTATTVAMTPAAAAAATAAALAAGDRLGVCYTSPDIVIANGADNAYPHGLGARPRLVTIDLVCVTASHGFSAGDVINLTASGPPGRDWTVVADATDVRLIQSSDGDIVRIVAADASRQSINKASWRFRLRAWV</sequence>
<reference evidence="1 2" key="1">
    <citation type="journal article" date="2018" name="Nat. Biotechnol.">
        <title>A standardized bacterial taxonomy based on genome phylogeny substantially revises the tree of life.</title>
        <authorList>
            <person name="Parks D.H."/>
            <person name="Chuvochina M."/>
            <person name="Waite D.W."/>
            <person name="Rinke C."/>
            <person name="Skarshewski A."/>
            <person name="Chaumeil P.A."/>
            <person name="Hugenholtz P."/>
        </authorList>
    </citation>
    <scope>NUCLEOTIDE SEQUENCE [LARGE SCALE GENOMIC DNA]</scope>
    <source>
        <strain evidence="1">UBA8739</strain>
    </source>
</reference>
<comment type="caution">
    <text evidence="1">The sequence shown here is derived from an EMBL/GenBank/DDBJ whole genome shotgun (WGS) entry which is preliminary data.</text>
</comment>
<dbReference type="Proteomes" id="UP000257706">
    <property type="component" value="Unassembled WGS sequence"/>
</dbReference>
<gene>
    <name evidence="1" type="ORF">DCK97_02815</name>
</gene>
<protein>
    <submittedName>
        <fullName evidence="1">Uncharacterized protein</fullName>
    </submittedName>
</protein>
<organism evidence="1 2">
    <name type="scientific">Tistrella mobilis</name>
    <dbReference type="NCBI Taxonomy" id="171437"/>
    <lineage>
        <taxon>Bacteria</taxon>
        <taxon>Pseudomonadati</taxon>
        <taxon>Pseudomonadota</taxon>
        <taxon>Alphaproteobacteria</taxon>
        <taxon>Geminicoccales</taxon>
        <taxon>Geminicoccaceae</taxon>
        <taxon>Tistrella</taxon>
    </lineage>
</organism>